<evidence type="ECO:0000313" key="2">
    <source>
        <dbReference type="Proteomes" id="UP001156102"/>
    </source>
</evidence>
<proteinExistence type="predicted"/>
<dbReference type="Proteomes" id="UP001156102">
    <property type="component" value="Unassembled WGS sequence"/>
</dbReference>
<dbReference type="EMBL" id="JANCLT010000013">
    <property type="protein sequence ID" value="MCP8970636.1"/>
    <property type="molecule type" value="Genomic_DNA"/>
</dbReference>
<dbReference type="RefSeq" id="WP_254760621.1">
    <property type="nucleotide sequence ID" value="NZ_JANCLT010000013.1"/>
</dbReference>
<dbReference type="InterPro" id="IPR052565">
    <property type="entry name" value="Glutaredoxin-like_YDR286C"/>
</dbReference>
<reference evidence="1" key="1">
    <citation type="submission" date="2022-07" db="EMBL/GenBank/DDBJ databases">
        <authorList>
            <person name="Li W.-J."/>
            <person name="Deng Q.-Q."/>
        </authorList>
    </citation>
    <scope>NUCLEOTIDE SEQUENCE</scope>
    <source>
        <strain evidence="1">SYSU M60031</strain>
    </source>
</reference>
<sequence>MKVVMYSKENCCLCDNAKAVLHELQQEFSFTIEEIDIYKDDALLEKYQIMIPVVEMDGEEVQFGIIQKDVIRKRLTKVFAVE</sequence>
<name>A0AA41XEI0_9BACI</name>
<dbReference type="InterPro" id="IPR036249">
    <property type="entry name" value="Thioredoxin-like_sf"/>
</dbReference>
<dbReference type="PANTHER" id="PTHR33558:SF1">
    <property type="entry name" value="GLUTAREDOXIN-LIKE PROTEIN C5ORF63 HOMOLOG"/>
    <property type="match status" value="1"/>
</dbReference>
<dbReference type="SUPFAM" id="SSF52833">
    <property type="entry name" value="Thioredoxin-like"/>
    <property type="match status" value="1"/>
</dbReference>
<comment type="caution">
    <text evidence="1">The sequence shown here is derived from an EMBL/GenBank/DDBJ whole genome shotgun (WGS) entry which is preliminary data.</text>
</comment>
<evidence type="ECO:0000313" key="1">
    <source>
        <dbReference type="EMBL" id="MCP8970636.1"/>
    </source>
</evidence>
<protein>
    <submittedName>
        <fullName evidence="1">Glutaredoxin family protein</fullName>
    </submittedName>
</protein>
<keyword evidence="2" id="KW-1185">Reference proteome</keyword>
<dbReference type="Gene3D" id="3.40.30.10">
    <property type="entry name" value="Glutaredoxin"/>
    <property type="match status" value="1"/>
</dbReference>
<dbReference type="Pfam" id="PF05768">
    <property type="entry name" value="Glrx-like"/>
    <property type="match status" value="1"/>
</dbReference>
<dbReference type="AlphaFoldDB" id="A0AA41XEI0"/>
<accession>A0AA41XEI0</accession>
<organism evidence="1 2">
    <name type="scientific">Ectobacillus ponti</name>
    <dbReference type="NCBI Taxonomy" id="2961894"/>
    <lineage>
        <taxon>Bacteria</taxon>
        <taxon>Bacillati</taxon>
        <taxon>Bacillota</taxon>
        <taxon>Bacilli</taxon>
        <taxon>Bacillales</taxon>
        <taxon>Bacillaceae</taxon>
        <taxon>Ectobacillus</taxon>
    </lineage>
</organism>
<dbReference type="InterPro" id="IPR008554">
    <property type="entry name" value="Glutaredoxin-like"/>
</dbReference>
<gene>
    <name evidence="1" type="ORF">NK662_19140</name>
</gene>
<dbReference type="PROSITE" id="PS51354">
    <property type="entry name" value="GLUTAREDOXIN_2"/>
    <property type="match status" value="1"/>
</dbReference>
<dbReference type="PANTHER" id="PTHR33558">
    <property type="entry name" value="GLUTAREDOXIN-LIKE PROTEIN C5ORF63 HOMOLOG"/>
    <property type="match status" value="1"/>
</dbReference>